<evidence type="ECO:0008006" key="5">
    <source>
        <dbReference type="Google" id="ProtNLM"/>
    </source>
</evidence>
<keyword evidence="1" id="KW-0433">Leucine-rich repeat</keyword>
<dbReference type="PANTHER" id="PTHR24366:SF96">
    <property type="entry name" value="LEUCINE RICH REPEAT CONTAINING 53"/>
    <property type="match status" value="1"/>
</dbReference>
<dbReference type="AlphaFoldDB" id="A0A433T9Q2"/>
<dbReference type="SMART" id="SM00369">
    <property type="entry name" value="LRR_TYP"/>
    <property type="match status" value="8"/>
</dbReference>
<dbReference type="Pfam" id="PF13855">
    <property type="entry name" value="LRR_8"/>
    <property type="match status" value="2"/>
</dbReference>
<proteinExistence type="predicted"/>
<evidence type="ECO:0000313" key="4">
    <source>
        <dbReference type="Proteomes" id="UP000271974"/>
    </source>
</evidence>
<dbReference type="STRING" id="188477.A0A433T9Q2"/>
<evidence type="ECO:0000256" key="2">
    <source>
        <dbReference type="ARBA" id="ARBA00022737"/>
    </source>
</evidence>
<dbReference type="InterPro" id="IPR003591">
    <property type="entry name" value="Leu-rich_rpt_typical-subtyp"/>
</dbReference>
<gene>
    <name evidence="3" type="ORF">EGW08_013905</name>
</gene>
<dbReference type="InterPro" id="IPR032675">
    <property type="entry name" value="LRR_dom_sf"/>
</dbReference>
<name>A0A433T9Q2_ELYCH</name>
<dbReference type="InterPro" id="IPR001611">
    <property type="entry name" value="Leu-rich_rpt"/>
</dbReference>
<keyword evidence="2" id="KW-0677">Repeat</keyword>
<dbReference type="OrthoDB" id="6134378at2759"/>
<keyword evidence="4" id="KW-1185">Reference proteome</keyword>
<accession>A0A433T9Q2</accession>
<dbReference type="Proteomes" id="UP000271974">
    <property type="component" value="Unassembled WGS sequence"/>
</dbReference>
<sequence>MSHNKVSFLRQGATAAFDNTLLELRLVNCSLASFQAELSMFNALTNSLDFSQTSVRYWPSALSSLTRLQYLDMSHNKVSFLRQGATAAFDNTLLELRLVNCSLASFQAELSMFNALTLLDLSDNAIKDIPTGSLNAVATTLTSFKLVRGNLAYLPATLTDLKALQLLDLSDNAIKDIPAGSLKAVAATLTSFKLVRGNLAYLPAALTDLKALQEVDLSENPMVSTNNDVLGVGSSPLLANSAHTLRTLRLASCGLVAVPRALLGLDALQELDLSDNGIVTLNNYQFDSMVNLEKLYLRGNPISTVPYKTFSGLTSLSMLDMSGGRLTYAPSSALGEMPALSQLDLSKNRISVLLDNTFPKSPSLTTVDLSYNTITNISDMAFQGATALQTLKMNDCSLTSIPRSLRLAYGLRSVYLDNNPIPCNCQSMGWIKTWKLSAGLIPHLFGQCFNGASLSIDLYISTMLGGCDVPIGR</sequence>
<organism evidence="3 4">
    <name type="scientific">Elysia chlorotica</name>
    <name type="common">Eastern emerald elysia</name>
    <name type="synonym">Sea slug</name>
    <dbReference type="NCBI Taxonomy" id="188477"/>
    <lineage>
        <taxon>Eukaryota</taxon>
        <taxon>Metazoa</taxon>
        <taxon>Spiralia</taxon>
        <taxon>Lophotrochozoa</taxon>
        <taxon>Mollusca</taxon>
        <taxon>Gastropoda</taxon>
        <taxon>Heterobranchia</taxon>
        <taxon>Euthyneura</taxon>
        <taxon>Panpulmonata</taxon>
        <taxon>Sacoglossa</taxon>
        <taxon>Placobranchoidea</taxon>
        <taxon>Plakobranchidae</taxon>
        <taxon>Elysia</taxon>
    </lineage>
</organism>
<dbReference type="Gene3D" id="3.80.10.10">
    <property type="entry name" value="Ribonuclease Inhibitor"/>
    <property type="match status" value="3"/>
</dbReference>
<protein>
    <recommendedName>
        <fullName evidence="5">LRRCT domain-containing protein</fullName>
    </recommendedName>
</protein>
<dbReference type="EMBL" id="RQTK01000517">
    <property type="protein sequence ID" value="RUS78327.1"/>
    <property type="molecule type" value="Genomic_DNA"/>
</dbReference>
<dbReference type="PROSITE" id="PS51450">
    <property type="entry name" value="LRR"/>
    <property type="match status" value="5"/>
</dbReference>
<dbReference type="SUPFAM" id="SSF52058">
    <property type="entry name" value="L domain-like"/>
    <property type="match status" value="2"/>
</dbReference>
<evidence type="ECO:0000313" key="3">
    <source>
        <dbReference type="EMBL" id="RUS78327.1"/>
    </source>
</evidence>
<dbReference type="SMART" id="SM00365">
    <property type="entry name" value="LRR_SD22"/>
    <property type="match status" value="5"/>
</dbReference>
<reference evidence="3 4" key="1">
    <citation type="submission" date="2019-01" db="EMBL/GenBank/DDBJ databases">
        <title>A draft genome assembly of the solar-powered sea slug Elysia chlorotica.</title>
        <authorList>
            <person name="Cai H."/>
            <person name="Li Q."/>
            <person name="Fang X."/>
            <person name="Li J."/>
            <person name="Curtis N.E."/>
            <person name="Altenburger A."/>
            <person name="Shibata T."/>
            <person name="Feng M."/>
            <person name="Maeda T."/>
            <person name="Schwartz J.A."/>
            <person name="Shigenobu S."/>
            <person name="Lundholm N."/>
            <person name="Nishiyama T."/>
            <person name="Yang H."/>
            <person name="Hasebe M."/>
            <person name="Li S."/>
            <person name="Pierce S.K."/>
            <person name="Wang J."/>
        </authorList>
    </citation>
    <scope>NUCLEOTIDE SEQUENCE [LARGE SCALE GENOMIC DNA]</scope>
    <source>
        <strain evidence="3">EC2010</strain>
        <tissue evidence="3">Whole organism of an adult</tissue>
    </source>
</reference>
<dbReference type="PANTHER" id="PTHR24366">
    <property type="entry name" value="IG(IMMUNOGLOBULIN) AND LRR(LEUCINE RICH REPEAT) DOMAINS"/>
    <property type="match status" value="1"/>
</dbReference>
<evidence type="ECO:0000256" key="1">
    <source>
        <dbReference type="ARBA" id="ARBA00022614"/>
    </source>
</evidence>
<comment type="caution">
    <text evidence="3">The sequence shown here is derived from an EMBL/GenBank/DDBJ whole genome shotgun (WGS) entry which is preliminary data.</text>
</comment>